<dbReference type="AlphaFoldDB" id="A0A7J6WFU9"/>
<name>A0A7J6WFU9_THATH</name>
<evidence type="ECO:0000313" key="1">
    <source>
        <dbReference type="EMBL" id="KAF5196314.1"/>
    </source>
</evidence>
<accession>A0A7J6WFU9</accession>
<organism evidence="1 2">
    <name type="scientific">Thalictrum thalictroides</name>
    <name type="common">Rue-anemone</name>
    <name type="synonym">Anemone thalictroides</name>
    <dbReference type="NCBI Taxonomy" id="46969"/>
    <lineage>
        <taxon>Eukaryota</taxon>
        <taxon>Viridiplantae</taxon>
        <taxon>Streptophyta</taxon>
        <taxon>Embryophyta</taxon>
        <taxon>Tracheophyta</taxon>
        <taxon>Spermatophyta</taxon>
        <taxon>Magnoliopsida</taxon>
        <taxon>Ranunculales</taxon>
        <taxon>Ranunculaceae</taxon>
        <taxon>Thalictroideae</taxon>
        <taxon>Thalictrum</taxon>
    </lineage>
</organism>
<dbReference type="Proteomes" id="UP000554482">
    <property type="component" value="Unassembled WGS sequence"/>
</dbReference>
<proteinExistence type="predicted"/>
<evidence type="ECO:0000313" key="2">
    <source>
        <dbReference type="Proteomes" id="UP000554482"/>
    </source>
</evidence>
<keyword evidence="2" id="KW-1185">Reference proteome</keyword>
<comment type="caution">
    <text evidence="1">The sequence shown here is derived from an EMBL/GenBank/DDBJ whole genome shotgun (WGS) entry which is preliminary data.</text>
</comment>
<gene>
    <name evidence="1" type="ORF">FRX31_014100</name>
</gene>
<reference evidence="1 2" key="1">
    <citation type="submission" date="2020-06" db="EMBL/GenBank/DDBJ databases">
        <title>Transcriptomic and genomic resources for Thalictrum thalictroides and T. hernandezii: Facilitating candidate gene discovery in an emerging model plant lineage.</title>
        <authorList>
            <person name="Arias T."/>
            <person name="Riano-Pachon D.M."/>
            <person name="Di Stilio V.S."/>
        </authorList>
    </citation>
    <scope>NUCLEOTIDE SEQUENCE [LARGE SCALE GENOMIC DNA]</scope>
    <source>
        <strain evidence="2">cv. WT478/WT964</strain>
        <tissue evidence="1">Leaves</tissue>
    </source>
</reference>
<dbReference type="EMBL" id="JABWDY010016165">
    <property type="protein sequence ID" value="KAF5196314.1"/>
    <property type="molecule type" value="Genomic_DNA"/>
</dbReference>
<protein>
    <submittedName>
        <fullName evidence="1">Uncharacterized protein</fullName>
    </submittedName>
</protein>
<sequence length="84" mass="9939">MDYQMQLLFESSDDDDSSARHLLRILPAIQQQQGPIPREIKWGGSKFWRAPNFRDHVDSHNRLIKDYFATQPIFDELCFVVIFV</sequence>